<dbReference type="RefSeq" id="WP_202236219.1">
    <property type="nucleotide sequence ID" value="NZ_AP018365.1"/>
</dbReference>
<gene>
    <name evidence="3" type="ORF">RVR_7096</name>
</gene>
<reference evidence="3 4" key="3">
    <citation type="journal article" date="2011" name="Nat. Chem. Biol.">
        <title>Reveromycin A biosynthesis uses RevG and RevJ for stereospecific spiroacetal formation.</title>
        <authorList>
            <person name="Takahashi S."/>
            <person name="Toyoda A."/>
            <person name="Sekiyama Y."/>
            <person name="Takagi H."/>
            <person name="Nogawa T."/>
            <person name="Uramoto M."/>
            <person name="Suzuki R."/>
            <person name="Koshino H."/>
            <person name="Kumano T."/>
            <person name="Panthee S."/>
            <person name="Dairi T."/>
            <person name="Ishikawa J."/>
            <person name="Ikeda H."/>
            <person name="Sakaki Y."/>
            <person name="Osada H."/>
        </authorList>
    </citation>
    <scope>NUCLEOTIDE SEQUENCE [LARGE SCALE GENOMIC DNA]</scope>
    <source>
        <strain evidence="3 4">SN-593</strain>
    </source>
</reference>
<feature type="region of interest" description="Disordered" evidence="1">
    <location>
        <begin position="104"/>
        <end position="129"/>
    </location>
</feature>
<feature type="domain" description="STAS" evidence="2">
    <location>
        <begin position="8"/>
        <end position="102"/>
    </location>
</feature>
<reference evidence="3 4" key="2">
    <citation type="journal article" date="2011" name="J. Antibiot.">
        <title>Furaquinocins I and J: novel polyketide isoprenoid hybrid compounds from Streptomyces reveromyceticus SN-593.</title>
        <authorList>
            <person name="Panthee S."/>
            <person name="Takahashi S."/>
            <person name="Takagi H."/>
            <person name="Nogawa T."/>
            <person name="Oowada E."/>
            <person name="Uramoto M."/>
            <person name="Osada H."/>
        </authorList>
    </citation>
    <scope>NUCLEOTIDE SEQUENCE [LARGE SCALE GENOMIC DNA]</scope>
    <source>
        <strain evidence="3 4">SN-593</strain>
    </source>
</reference>
<dbReference type="AlphaFoldDB" id="A0A7U3UWY8"/>
<keyword evidence="4" id="KW-1185">Reference proteome</keyword>
<evidence type="ECO:0000259" key="2">
    <source>
        <dbReference type="PROSITE" id="PS50801"/>
    </source>
</evidence>
<reference evidence="3 4" key="1">
    <citation type="journal article" date="2010" name="J. Bacteriol.">
        <title>Biochemical characterization of a novel indole prenyltransferase from Streptomyces sp. SN-593.</title>
        <authorList>
            <person name="Takahashi S."/>
            <person name="Takagi H."/>
            <person name="Toyoda A."/>
            <person name="Uramoto M."/>
            <person name="Nogawa T."/>
            <person name="Ueki M."/>
            <person name="Sakaki Y."/>
            <person name="Osada H."/>
        </authorList>
    </citation>
    <scope>NUCLEOTIDE SEQUENCE [LARGE SCALE GENOMIC DNA]</scope>
    <source>
        <strain evidence="3 4">SN-593</strain>
    </source>
</reference>
<dbReference type="InterPro" id="IPR002645">
    <property type="entry name" value="STAS_dom"/>
</dbReference>
<evidence type="ECO:0000313" key="3">
    <source>
        <dbReference type="EMBL" id="BBB00157.1"/>
    </source>
</evidence>
<protein>
    <submittedName>
        <fullName evidence="3">Putative anti-sigma factor antagonist</fullName>
    </submittedName>
</protein>
<evidence type="ECO:0000313" key="4">
    <source>
        <dbReference type="Proteomes" id="UP000595703"/>
    </source>
</evidence>
<feature type="compositionally biased region" description="Pro residues" evidence="1">
    <location>
        <begin position="119"/>
        <end position="129"/>
    </location>
</feature>
<organism evidence="3 4">
    <name type="scientific">Actinacidiphila reveromycinica</name>
    <dbReference type="NCBI Taxonomy" id="659352"/>
    <lineage>
        <taxon>Bacteria</taxon>
        <taxon>Bacillati</taxon>
        <taxon>Actinomycetota</taxon>
        <taxon>Actinomycetes</taxon>
        <taxon>Kitasatosporales</taxon>
        <taxon>Streptomycetaceae</taxon>
        <taxon>Actinacidiphila</taxon>
    </lineage>
</organism>
<dbReference type="Proteomes" id="UP000595703">
    <property type="component" value="Chromosome"/>
</dbReference>
<dbReference type="Pfam" id="PF13466">
    <property type="entry name" value="STAS_2"/>
    <property type="match status" value="1"/>
</dbReference>
<proteinExistence type="predicted"/>
<reference evidence="3 4" key="4">
    <citation type="journal article" date="2020" name="Sci. Rep.">
        <title>beta-carboline chemical signals induce reveromycin production through a LuxR family regulator in Streptomyces sp. SN-593.</title>
        <authorList>
            <person name="Panthee S."/>
            <person name="Kito N."/>
            <person name="Hayashi T."/>
            <person name="Shimizu T."/>
            <person name="Ishikawa J."/>
            <person name="Hamamoto H."/>
            <person name="Osada H."/>
            <person name="Takahashi S."/>
        </authorList>
    </citation>
    <scope>NUCLEOTIDE SEQUENCE [LARGE SCALE GENOMIC DNA]</scope>
    <source>
        <strain evidence="3 4">SN-593</strain>
    </source>
</reference>
<dbReference type="PROSITE" id="PS50801">
    <property type="entry name" value="STAS"/>
    <property type="match status" value="1"/>
</dbReference>
<dbReference type="Gene3D" id="3.30.750.24">
    <property type="entry name" value="STAS domain"/>
    <property type="match status" value="1"/>
</dbReference>
<sequence length="129" mass="13540">MTLPHVSFSVTVETGTGTAHLHIAGDLDYDTCDALVQHAVRCVSSHPDLRDLHLDFAHLRFCDSSGLSALLMVHRTTAAGNIELHLDNAPASLERVLATTGVRGLFSPPAASDRRAGSPRPPTGPGGPA</sequence>
<evidence type="ECO:0000256" key="1">
    <source>
        <dbReference type="SAM" id="MobiDB-lite"/>
    </source>
</evidence>
<name>A0A7U3UWY8_9ACTN</name>
<dbReference type="EMBL" id="AP018365">
    <property type="protein sequence ID" value="BBB00157.1"/>
    <property type="molecule type" value="Genomic_DNA"/>
</dbReference>
<dbReference type="PANTHER" id="PTHR33495:SF2">
    <property type="entry name" value="ANTI-SIGMA FACTOR ANTAGONIST TM_1081-RELATED"/>
    <property type="match status" value="1"/>
</dbReference>
<dbReference type="PANTHER" id="PTHR33495">
    <property type="entry name" value="ANTI-SIGMA FACTOR ANTAGONIST TM_1081-RELATED-RELATED"/>
    <property type="match status" value="1"/>
</dbReference>
<dbReference type="InterPro" id="IPR036513">
    <property type="entry name" value="STAS_dom_sf"/>
</dbReference>
<dbReference type="InterPro" id="IPR058548">
    <property type="entry name" value="MlaB-like_STAS"/>
</dbReference>
<accession>A0A7U3UWY8</accession>
<dbReference type="CDD" id="cd07043">
    <property type="entry name" value="STAS_anti-anti-sigma_factors"/>
    <property type="match status" value="1"/>
</dbReference>
<dbReference type="KEGG" id="arev:RVR_7096"/>
<dbReference type="GO" id="GO:0043856">
    <property type="term" value="F:anti-sigma factor antagonist activity"/>
    <property type="evidence" value="ECO:0007669"/>
    <property type="project" value="TreeGrafter"/>
</dbReference>
<dbReference type="SUPFAM" id="SSF52091">
    <property type="entry name" value="SpoIIaa-like"/>
    <property type="match status" value="1"/>
</dbReference>